<feature type="transmembrane region" description="Helical" evidence="8">
    <location>
        <begin position="1437"/>
        <end position="1456"/>
    </location>
</feature>
<dbReference type="SMART" id="SM00181">
    <property type="entry name" value="EGF"/>
    <property type="match status" value="5"/>
</dbReference>
<feature type="transmembrane region" description="Helical" evidence="8">
    <location>
        <begin position="1222"/>
        <end position="1245"/>
    </location>
</feature>
<protein>
    <recommendedName>
        <fullName evidence="14">EGF-like domain-containing protein</fullName>
    </recommendedName>
</protein>
<evidence type="ECO:0000256" key="6">
    <source>
        <dbReference type="PROSITE-ProRule" id="PRU00076"/>
    </source>
</evidence>
<evidence type="ECO:0000256" key="1">
    <source>
        <dbReference type="ARBA" id="ARBA00004370"/>
    </source>
</evidence>
<dbReference type="PANTHER" id="PTHR24033:SF151">
    <property type="entry name" value="NOTCH 2"/>
    <property type="match status" value="1"/>
</dbReference>
<dbReference type="PANTHER" id="PTHR24033">
    <property type="entry name" value="EGF-LIKE DOMAIN-CONTAINING PROTEIN"/>
    <property type="match status" value="1"/>
</dbReference>
<dbReference type="InterPro" id="IPR051830">
    <property type="entry name" value="NOTCH_homolog"/>
</dbReference>
<gene>
    <name evidence="12" type="ORF">OKA104_LOCUS3514</name>
    <name evidence="11" type="ORF">VCS650_LOCUS19287</name>
</gene>
<dbReference type="SUPFAM" id="SSF81321">
    <property type="entry name" value="Family A G protein-coupled receptor-like"/>
    <property type="match status" value="1"/>
</dbReference>
<dbReference type="SMART" id="SM00192">
    <property type="entry name" value="LDLa"/>
    <property type="match status" value="5"/>
</dbReference>
<feature type="transmembrane region" description="Helical" evidence="8">
    <location>
        <begin position="1257"/>
        <end position="1281"/>
    </location>
</feature>
<dbReference type="PRINTS" id="PR00261">
    <property type="entry name" value="LDLRECEPTOR"/>
</dbReference>
<dbReference type="EMBL" id="CAJOAY010000106">
    <property type="protein sequence ID" value="CAF3539350.1"/>
    <property type="molecule type" value="Genomic_DNA"/>
</dbReference>
<comment type="subcellular location">
    <subcellularLocation>
        <location evidence="1">Membrane</location>
    </subcellularLocation>
</comment>
<dbReference type="InterPro" id="IPR000742">
    <property type="entry name" value="EGF"/>
</dbReference>
<dbReference type="Proteomes" id="UP000663881">
    <property type="component" value="Unassembled WGS sequence"/>
</dbReference>
<dbReference type="InterPro" id="IPR000276">
    <property type="entry name" value="GPCR_Rhodpsn"/>
</dbReference>
<dbReference type="PROSITE" id="PS50068">
    <property type="entry name" value="LDLRA_2"/>
    <property type="match status" value="1"/>
</dbReference>
<evidence type="ECO:0000256" key="2">
    <source>
        <dbReference type="ARBA" id="ARBA00022692"/>
    </source>
</evidence>
<evidence type="ECO:0000256" key="8">
    <source>
        <dbReference type="SAM" id="Phobius"/>
    </source>
</evidence>
<feature type="disulfide bond" evidence="6">
    <location>
        <begin position="911"/>
        <end position="920"/>
    </location>
</feature>
<dbReference type="GO" id="GO:0016020">
    <property type="term" value="C:membrane"/>
    <property type="evidence" value="ECO:0007669"/>
    <property type="project" value="UniProtKB-SubCell"/>
</dbReference>
<dbReference type="InterPro" id="IPR017452">
    <property type="entry name" value="GPCR_Rhodpsn_7TM"/>
</dbReference>
<evidence type="ECO:0000256" key="7">
    <source>
        <dbReference type="PROSITE-ProRule" id="PRU00124"/>
    </source>
</evidence>
<keyword evidence="3 8" id="KW-1133">Transmembrane helix</keyword>
<dbReference type="Gene3D" id="2.10.25.10">
    <property type="entry name" value="Laminin"/>
    <property type="match status" value="1"/>
</dbReference>
<keyword evidence="6" id="KW-0245">EGF-like domain</keyword>
<evidence type="ECO:0000256" key="3">
    <source>
        <dbReference type="ARBA" id="ARBA00022989"/>
    </source>
</evidence>
<dbReference type="SUPFAM" id="SSF57196">
    <property type="entry name" value="EGF/Laminin"/>
    <property type="match status" value="1"/>
</dbReference>
<evidence type="ECO:0000313" key="13">
    <source>
        <dbReference type="Proteomes" id="UP000663881"/>
    </source>
</evidence>
<dbReference type="Pfam" id="PF00001">
    <property type="entry name" value="7tm_1"/>
    <property type="match status" value="1"/>
</dbReference>
<feature type="transmembrane region" description="Helical" evidence="8">
    <location>
        <begin position="1383"/>
        <end position="1408"/>
    </location>
</feature>
<evidence type="ECO:0000259" key="10">
    <source>
        <dbReference type="PROSITE" id="PS50262"/>
    </source>
</evidence>
<name>A0A818JPM9_9BILA</name>
<feature type="disulfide bond" evidence="6">
    <location>
        <begin position="987"/>
        <end position="996"/>
    </location>
</feature>
<keyword evidence="2 8" id="KW-0812">Transmembrane</keyword>
<dbReference type="InterPro" id="IPR002172">
    <property type="entry name" value="LDrepeatLR_classA_rpt"/>
</dbReference>
<evidence type="ECO:0008006" key="14">
    <source>
        <dbReference type="Google" id="ProtNLM"/>
    </source>
</evidence>
<feature type="transmembrane region" description="Helical" evidence="8">
    <location>
        <begin position="1468"/>
        <end position="1490"/>
    </location>
</feature>
<feature type="disulfide bond" evidence="6">
    <location>
        <begin position="892"/>
        <end position="909"/>
    </location>
</feature>
<dbReference type="PROSITE" id="PS00022">
    <property type="entry name" value="EGF_1"/>
    <property type="match status" value="5"/>
</dbReference>
<dbReference type="InterPro" id="IPR036055">
    <property type="entry name" value="LDL_receptor-like_sf"/>
</dbReference>
<dbReference type="Gene3D" id="1.20.1070.10">
    <property type="entry name" value="Rhodopsin 7-helix transmembrane proteins"/>
    <property type="match status" value="1"/>
</dbReference>
<dbReference type="EMBL" id="CAJNON010000191">
    <property type="protein sequence ID" value="CAF1086034.1"/>
    <property type="molecule type" value="Genomic_DNA"/>
</dbReference>
<dbReference type="SUPFAM" id="SSF57424">
    <property type="entry name" value="LDL receptor-like module"/>
    <property type="match status" value="2"/>
</dbReference>
<evidence type="ECO:0000313" key="11">
    <source>
        <dbReference type="EMBL" id="CAF1086034.1"/>
    </source>
</evidence>
<dbReference type="PROSITE" id="PS01186">
    <property type="entry name" value="EGF_2"/>
    <property type="match status" value="1"/>
</dbReference>
<dbReference type="OrthoDB" id="9991628at2759"/>
<comment type="caution">
    <text evidence="6">Lacks conserved residue(s) required for the propagation of feature annotation.</text>
</comment>
<proteinExistence type="predicted"/>
<comment type="caution">
    <text evidence="12">The sequence shown here is derived from an EMBL/GenBank/DDBJ whole genome shotgun (WGS) entry which is preliminary data.</text>
</comment>
<sequence>MINCQLNLYETDKTVHDNVLYYDCLYNYIIDKKYSYQDLSNVIIDYIPYCFRPLNKTKELFFINNEKLTFEQFYLKNISSFDLLSWSYPIDLIETYELYLNNKNLSSNKIISNCTQPWFGLQCQYSFEFTEQMSLNNIILKQFQKKSSYKDLTRDINEIPCYIHLQCYSNGLLLCLDWREICNGYIDCIDNYFDELYCFQMEINQCELNEYRCHNGLCIPQEFIKENNPNYAFCLDRSDEYADLSYQNNCFQQSTFRCEEHSCRTNWHQYPCGDGQCVQKYDQCHNGRHLLLIQSISIQKNLSKKCFMGMICLTKLIQDIYGILCDQIIENINEYLKYCENIFQFPLNPVHFGHIRFLYEDINLKTDENYLIIPDYICYDDELCDCFIPDLIYNNLTCLKSTKFDFFSSISGNIWIDIILIIDSHFRSCLNSKEFLNNKNSSSLYQCKNSSKLISKDRIIDENLDCCLGDDEDNKNEFSCSINNKYRIKCFNENKCLSSLHTQDDCLLNEKNFEKKILFQNICDGLGELIFQDLKTQQIYTDESQCNYWPCKNLYTRCDGYWTCKNGEDEENCFQTHCPKQTFSCLALFNYSLICLESTKVNDGIIDCLGSMDEMDFCRRVYPSEKKPKRFRCQNSDLCLSIFDLCNNIQSCPQGDDEIFCQNQQFLCQHNSSFNYSLIEKIFCHLNQLETNKIKYFSIHTTLNYPQLETNDTIEWHNEQNLIENIDNMEINSSLSAWSCNRGLIVRIRSTNEYRCMCPPSYYGNVCQYQNERVSLTLGLVQSSRDDVYIILIILINNKTKEIQSYEQLEYIPSQSCEIKYNIYLLYSQRPKNLSTNYSIHIDIYEKHDLTYRASWFLSIPFLFLPVNRISALLFIPSESSSSVSSNCPIKCQHGHCIKYLNNEEEFFCQCLPGWSGYKCNIKINCQYCSLNSLCIGIINNRSICLCPLNKIGPRCLINSSCPKNACQNHAQCIPSNLINKNSSCICSTQYYGSKCEYKKAQLDIYLENFHIPYYLIAFFFTLSNQSEPTLTIMIQKLTLFQHIITFHISIPYHIVIIKSNEKYYLAVIQSTPNMYIKTKVNPSRECYPIELLFNSTLMNLSHFQRIKYYHILCELNRNLNCFIDEYYLCLCTKDHHANCFQFNFNKNLYSCSSKLKCLNDGHCLQDHPTCPSTIICVCSNCFYGNQCQFYTKGLGLTLDEILTYEIKSNKNFFQQTLTIQLSALITIIIFLAGLFNSIFSILIFKRNTCREVGCGIYLLTSSIISLFVIILFNFKFWFLIYSYEKRIRFLNCIIIEPLLKLLLNIDNWLNACVACERAFAVFKGISFQKKQSKYIAKWIIMWIILLNILLLIPFIINLQLFYDKKEERSWCVIFYSKLLNDYNSFILFFHFFSPFLLNLFSALFIIITTAQQKVLVQNNNQFTHSFKNKLKQHKHLLISPCTFLILCLPRLIISFTLNCKKSTYHFYFYLAAYFISFLPSICIFIVFVLPSPIYKKEFKQILSSIQRLRVLSNKHS</sequence>
<feature type="domain" description="EGF-like" evidence="9">
    <location>
        <begin position="958"/>
        <end position="997"/>
    </location>
</feature>
<dbReference type="PROSITE" id="PS50026">
    <property type="entry name" value="EGF_3"/>
    <property type="match status" value="2"/>
</dbReference>
<dbReference type="Proteomes" id="UP000663891">
    <property type="component" value="Unassembled WGS sequence"/>
</dbReference>
<feature type="transmembrane region" description="Helical" evidence="8">
    <location>
        <begin position="1340"/>
        <end position="1363"/>
    </location>
</feature>
<feature type="disulfide bond" evidence="7">
    <location>
        <begin position="646"/>
        <end position="661"/>
    </location>
</feature>
<evidence type="ECO:0000256" key="5">
    <source>
        <dbReference type="ARBA" id="ARBA00023157"/>
    </source>
</evidence>
<keyword evidence="5 6" id="KW-1015">Disulfide bond</keyword>
<evidence type="ECO:0000313" key="12">
    <source>
        <dbReference type="EMBL" id="CAF3539350.1"/>
    </source>
</evidence>
<feature type="domain" description="EGF-like" evidence="9">
    <location>
        <begin position="884"/>
        <end position="921"/>
    </location>
</feature>
<evidence type="ECO:0000256" key="4">
    <source>
        <dbReference type="ARBA" id="ARBA00023136"/>
    </source>
</evidence>
<accession>A0A818JPM9</accession>
<organism evidence="12 13">
    <name type="scientific">Adineta steineri</name>
    <dbReference type="NCBI Taxonomy" id="433720"/>
    <lineage>
        <taxon>Eukaryota</taxon>
        <taxon>Metazoa</taxon>
        <taxon>Spiralia</taxon>
        <taxon>Gnathifera</taxon>
        <taxon>Rotifera</taxon>
        <taxon>Eurotatoria</taxon>
        <taxon>Bdelloidea</taxon>
        <taxon>Adinetida</taxon>
        <taxon>Adinetidae</taxon>
        <taxon>Adineta</taxon>
    </lineage>
</organism>
<dbReference type="PROSITE" id="PS50262">
    <property type="entry name" value="G_PROTEIN_RECEP_F1_2"/>
    <property type="match status" value="1"/>
</dbReference>
<reference evidence="12" key="1">
    <citation type="submission" date="2021-02" db="EMBL/GenBank/DDBJ databases">
        <authorList>
            <person name="Nowell W R."/>
        </authorList>
    </citation>
    <scope>NUCLEOTIDE SEQUENCE</scope>
</reference>
<feature type="domain" description="G-protein coupled receptors family 1 profile" evidence="10">
    <location>
        <begin position="1237"/>
        <end position="1488"/>
    </location>
</feature>
<dbReference type="GO" id="GO:0004930">
    <property type="term" value="F:G protein-coupled receptor activity"/>
    <property type="evidence" value="ECO:0007669"/>
    <property type="project" value="InterPro"/>
</dbReference>
<keyword evidence="4 8" id="KW-0472">Membrane</keyword>
<evidence type="ECO:0000259" key="9">
    <source>
        <dbReference type="PROSITE" id="PS50026"/>
    </source>
</evidence>